<dbReference type="HOGENOM" id="CLU_046673_1_0_10"/>
<dbReference type="Proteomes" id="UP000033035">
    <property type="component" value="Unassembled WGS sequence"/>
</dbReference>
<proteinExistence type="predicted"/>
<name>A0A0F5JS48_9BACT</name>
<dbReference type="AlphaFoldDB" id="A0A0F5JS48"/>
<feature type="domain" description="DUF7033" evidence="1">
    <location>
        <begin position="90"/>
        <end position="179"/>
    </location>
</feature>
<accession>A0A0F5JS48</accession>
<dbReference type="EMBL" id="AQHW01000002">
    <property type="protein sequence ID" value="KKB60603.1"/>
    <property type="molecule type" value="Genomic_DNA"/>
</dbReference>
<evidence type="ECO:0000259" key="1">
    <source>
        <dbReference type="Pfam" id="PF23019"/>
    </source>
</evidence>
<dbReference type="CDD" id="cd10931">
    <property type="entry name" value="CE4_u7"/>
    <property type="match status" value="1"/>
</dbReference>
<organism evidence="2 3">
    <name type="scientific">Parabacteroides gordonii MS-1 = DSM 23371</name>
    <dbReference type="NCBI Taxonomy" id="1203610"/>
    <lineage>
        <taxon>Bacteria</taxon>
        <taxon>Pseudomonadati</taxon>
        <taxon>Bacteroidota</taxon>
        <taxon>Bacteroidia</taxon>
        <taxon>Bacteroidales</taxon>
        <taxon>Tannerellaceae</taxon>
        <taxon>Parabacteroides</taxon>
    </lineage>
</organism>
<dbReference type="PATRIC" id="fig|1203610.3.peg.504"/>
<evidence type="ECO:0000313" key="3">
    <source>
        <dbReference type="Proteomes" id="UP000033035"/>
    </source>
</evidence>
<gene>
    <name evidence="2" type="ORF">HMPREF1536_00484</name>
</gene>
<dbReference type="Gene3D" id="3.20.20.370">
    <property type="entry name" value="Glycoside hydrolase/deacetylase"/>
    <property type="match status" value="1"/>
</dbReference>
<keyword evidence="3" id="KW-1185">Reference proteome</keyword>
<dbReference type="STRING" id="1203610.HMPREF1536_00484"/>
<sequence length="435" mass="50053">MEMNDRTLHYIIRFLLGEDISGRVIAAIGYTANRKLYDRYSIVIVPSGFFNNHIYGTPASLPKLPLQEIEGTPLLFGTPQIEQVGDTMVIHADIVASTYFLITRYEEIIQRNERDEHGRFPGKQSLPYRAGFLHRPIVDEYRLLLRSWLQRYGLRVPDIKKQIQHIYLTHDLDAPTLYRSWKGFIRSLKDGRGLSKSIRGKCGPVENDPYYTFPWMFQQNKILQDQVGKEICKSILFVRSGGKCKQDKPHYSLRNKDICQLIQTVLSNGMTIGLHSSYQAGITPTLIGKEKTILEENVGKSIRCNRHHFLASREPEDMTQLEAAGITDDFTMGYADIAGFRLGTSYPVRWINPVNRRLSSIWLHPLTLMECSLEEKKYMGLNQDEAFTYSMNLVEQVKNAGGELTLLWHNTSAQENTDSYLRKLYSHLLNELARK</sequence>
<reference evidence="2 3" key="1">
    <citation type="submission" date="2013-04" db="EMBL/GenBank/DDBJ databases">
        <title>The Genome Sequence of Parabacteroides gordonii DSM 23371.</title>
        <authorList>
            <consortium name="The Broad Institute Genomics Platform"/>
            <person name="Earl A."/>
            <person name="Ward D."/>
            <person name="Feldgarden M."/>
            <person name="Gevers D."/>
            <person name="Martens E."/>
            <person name="Sakamoto M."/>
            <person name="Benno Y."/>
            <person name="Suzuki N."/>
            <person name="Matsunaga N."/>
            <person name="Koshihara K."/>
            <person name="Seki M."/>
            <person name="Komiya H."/>
            <person name="Walker B."/>
            <person name="Young S."/>
            <person name="Zeng Q."/>
            <person name="Gargeya S."/>
            <person name="Fitzgerald M."/>
            <person name="Haas B."/>
            <person name="Abouelleil A."/>
            <person name="Allen A.W."/>
            <person name="Alvarado L."/>
            <person name="Arachchi H.M."/>
            <person name="Berlin A.M."/>
            <person name="Chapman S.B."/>
            <person name="Gainer-Dewar J."/>
            <person name="Goldberg J."/>
            <person name="Griggs A."/>
            <person name="Gujja S."/>
            <person name="Hansen M."/>
            <person name="Howarth C."/>
            <person name="Imamovic A."/>
            <person name="Ireland A."/>
            <person name="Larimer J."/>
            <person name="McCowan C."/>
            <person name="Murphy C."/>
            <person name="Pearson M."/>
            <person name="Poon T.W."/>
            <person name="Priest M."/>
            <person name="Roberts A."/>
            <person name="Saif S."/>
            <person name="Shea T."/>
            <person name="Sisk P."/>
            <person name="Sykes S."/>
            <person name="Wortman J."/>
            <person name="Nusbaum C."/>
            <person name="Birren B."/>
        </authorList>
    </citation>
    <scope>NUCLEOTIDE SEQUENCE [LARGE SCALE GENOMIC DNA]</scope>
    <source>
        <strain evidence="2 3">MS-1</strain>
    </source>
</reference>
<comment type="caution">
    <text evidence="2">The sequence shown here is derived from an EMBL/GenBank/DDBJ whole genome shotgun (WGS) entry which is preliminary data.</text>
</comment>
<evidence type="ECO:0000313" key="2">
    <source>
        <dbReference type="EMBL" id="KKB60603.1"/>
    </source>
</evidence>
<protein>
    <recommendedName>
        <fullName evidence="1">DUF7033 domain-containing protein</fullName>
    </recommendedName>
</protein>
<dbReference type="InterPro" id="IPR054297">
    <property type="entry name" value="DUF7033"/>
</dbReference>
<dbReference type="Pfam" id="PF23019">
    <property type="entry name" value="DUF7033"/>
    <property type="match status" value="1"/>
</dbReference>